<gene>
    <name evidence="3" type="ORF">NDI56_00140</name>
</gene>
<dbReference type="EMBL" id="JAMQON010000001">
    <property type="protein sequence ID" value="MDS0257809.1"/>
    <property type="molecule type" value="Genomic_DNA"/>
</dbReference>
<evidence type="ECO:0000256" key="2">
    <source>
        <dbReference type="SAM" id="Phobius"/>
    </source>
</evidence>
<keyword evidence="2" id="KW-0472">Membrane</keyword>
<protein>
    <submittedName>
        <fullName evidence="3">Uncharacterized protein</fullName>
    </submittedName>
</protein>
<feature type="transmembrane region" description="Helical" evidence="2">
    <location>
        <begin position="51"/>
        <end position="70"/>
    </location>
</feature>
<organism evidence="3 4">
    <name type="scientific">Haloarcula saliterrae</name>
    <dbReference type="NCBI Taxonomy" id="2950534"/>
    <lineage>
        <taxon>Archaea</taxon>
        <taxon>Methanobacteriati</taxon>
        <taxon>Methanobacteriota</taxon>
        <taxon>Stenosarchaea group</taxon>
        <taxon>Halobacteria</taxon>
        <taxon>Halobacteriales</taxon>
        <taxon>Haloarculaceae</taxon>
        <taxon>Haloarcula</taxon>
    </lineage>
</organism>
<dbReference type="Proteomes" id="UP001259659">
    <property type="component" value="Unassembled WGS sequence"/>
</dbReference>
<keyword evidence="4" id="KW-1185">Reference proteome</keyword>
<name>A0ABU2F6E3_9EURY</name>
<comment type="caution">
    <text evidence="3">The sequence shown here is derived from an EMBL/GenBank/DDBJ whole genome shotgun (WGS) entry which is preliminary data.</text>
</comment>
<keyword evidence="2" id="KW-1133">Transmembrane helix</keyword>
<keyword evidence="2" id="KW-0812">Transmembrane</keyword>
<evidence type="ECO:0000256" key="1">
    <source>
        <dbReference type="SAM" id="MobiDB-lite"/>
    </source>
</evidence>
<reference evidence="3 4" key="1">
    <citation type="submission" date="2022-06" db="EMBL/GenBank/DDBJ databases">
        <title>Haloarcula sp. a new haloarchaeum isolate from saline soil.</title>
        <authorList>
            <person name="Strakova D."/>
            <person name="Galisteo C."/>
            <person name="Sanchez-Porro C."/>
            <person name="Ventosa A."/>
        </authorList>
    </citation>
    <scope>NUCLEOTIDE SEQUENCE [LARGE SCALE GENOMIC DNA]</scope>
    <source>
        <strain evidence="3 4">S1CR25-12</strain>
    </source>
</reference>
<feature type="region of interest" description="Disordered" evidence="1">
    <location>
        <begin position="28"/>
        <end position="47"/>
    </location>
</feature>
<evidence type="ECO:0000313" key="3">
    <source>
        <dbReference type="EMBL" id="MDS0257809.1"/>
    </source>
</evidence>
<dbReference type="RefSeq" id="WP_310917367.1">
    <property type="nucleotide sequence ID" value="NZ_JAMQON010000001.1"/>
</dbReference>
<evidence type="ECO:0000313" key="4">
    <source>
        <dbReference type="Proteomes" id="UP001259659"/>
    </source>
</evidence>
<proteinExistence type="predicted"/>
<accession>A0ABU2F6E3</accession>
<sequence>MLIRHLLNGALSFAISVTVVLTLAGNGGGEPSGAGQPSSDDSDPTWDRTDMVVTAGISAFLSGVCASYFGSSRRKYL</sequence>